<protein>
    <submittedName>
        <fullName evidence="2">HNH endonuclease</fullName>
    </submittedName>
</protein>
<organism evidence="2 3">
    <name type="scientific">Paenibacillus agilis</name>
    <dbReference type="NCBI Taxonomy" id="3020863"/>
    <lineage>
        <taxon>Bacteria</taxon>
        <taxon>Bacillati</taxon>
        <taxon>Bacillota</taxon>
        <taxon>Bacilli</taxon>
        <taxon>Bacillales</taxon>
        <taxon>Paenibacillaceae</taxon>
        <taxon>Paenibacillus</taxon>
    </lineage>
</organism>
<keyword evidence="3" id="KW-1185">Reference proteome</keyword>
<evidence type="ECO:0000313" key="3">
    <source>
        <dbReference type="Proteomes" id="UP000318102"/>
    </source>
</evidence>
<dbReference type="RefSeq" id="WP_144986713.1">
    <property type="nucleotide sequence ID" value="NZ_VNJK01000001.1"/>
</dbReference>
<name>A0A559IW66_9BACL</name>
<evidence type="ECO:0000259" key="1">
    <source>
        <dbReference type="Pfam" id="PF13391"/>
    </source>
</evidence>
<keyword evidence="2" id="KW-0378">Hydrolase</keyword>
<dbReference type="Pfam" id="PF13391">
    <property type="entry name" value="HNH_2"/>
    <property type="match status" value="1"/>
</dbReference>
<dbReference type="EMBL" id="VNJK01000001">
    <property type="protein sequence ID" value="TVX91831.1"/>
    <property type="molecule type" value="Genomic_DNA"/>
</dbReference>
<dbReference type="Proteomes" id="UP000318102">
    <property type="component" value="Unassembled WGS sequence"/>
</dbReference>
<reference evidence="2 3" key="1">
    <citation type="submission" date="2019-07" db="EMBL/GenBank/DDBJ databases">
        <authorList>
            <person name="Kim J."/>
        </authorList>
    </citation>
    <scope>NUCLEOTIDE SEQUENCE [LARGE SCALE GENOMIC DNA]</scope>
    <source>
        <strain evidence="2 3">N4</strain>
    </source>
</reference>
<keyword evidence="2" id="KW-0255">Endonuclease</keyword>
<dbReference type="CDD" id="cd00085">
    <property type="entry name" value="HNHc"/>
    <property type="match status" value="1"/>
</dbReference>
<comment type="caution">
    <text evidence="2">The sequence shown here is derived from an EMBL/GenBank/DDBJ whole genome shotgun (WGS) entry which is preliminary data.</text>
</comment>
<dbReference type="GO" id="GO:0004519">
    <property type="term" value="F:endonuclease activity"/>
    <property type="evidence" value="ECO:0007669"/>
    <property type="project" value="UniProtKB-KW"/>
</dbReference>
<feature type="domain" description="HNH nuclease" evidence="1">
    <location>
        <begin position="19"/>
        <end position="87"/>
    </location>
</feature>
<dbReference type="OrthoDB" id="5379188at2"/>
<gene>
    <name evidence="2" type="ORF">FPZ44_01400</name>
</gene>
<dbReference type="InterPro" id="IPR003615">
    <property type="entry name" value="HNH_nuc"/>
</dbReference>
<dbReference type="AlphaFoldDB" id="A0A559IW66"/>
<accession>A0A559IW66</accession>
<keyword evidence="2" id="KW-0540">Nuclease</keyword>
<evidence type="ECO:0000313" key="2">
    <source>
        <dbReference type="EMBL" id="TVX91831.1"/>
    </source>
</evidence>
<proteinExistence type="predicted"/>
<sequence length="332" mass="39442">MGITSKTRKMLWGRSANRCAICRMNLVMDETETDDESVIGDECHIVAREKDGPRGDSVLTSEQRDKYTNLILLCKVHHKVIDDQSFSYSVQYLTELKEKHEEWVNKALDLDVVKQRDEEVYMTFIDKWSELCELENWKSWTSNIFFAGGYSLSIQMNDKLQEVKEYLFSRIWPERYLELNDSFENFTIILNDFFGVFHKHSERRGEYYYTERFYNVRDGDEEKYHGLLCEYNFHVDLLQDLLLELTRAVNHICDMVRRFLLPSYRINEGLLLIVSGPYKDLSMRVFRTQYKEKNRSTELYPGLDKFKEIRSTRDVCFGVGKDANDPEFLKNT</sequence>